<feature type="compositionally biased region" description="Basic and acidic residues" evidence="1">
    <location>
        <begin position="173"/>
        <end position="192"/>
    </location>
</feature>
<feature type="region of interest" description="Disordered" evidence="1">
    <location>
        <begin position="30"/>
        <end position="192"/>
    </location>
</feature>
<dbReference type="Proteomes" id="UP000007305">
    <property type="component" value="Chromosome 1"/>
</dbReference>
<evidence type="ECO:0000313" key="2">
    <source>
        <dbReference type="EnsemblPlants" id="Zm00001eb016370_P001"/>
    </source>
</evidence>
<feature type="compositionally biased region" description="Basic residues" evidence="1">
    <location>
        <begin position="320"/>
        <end position="329"/>
    </location>
</feature>
<feature type="compositionally biased region" description="Low complexity" evidence="1">
    <location>
        <begin position="293"/>
        <end position="312"/>
    </location>
</feature>
<dbReference type="AlphaFoldDB" id="A0A804LK13"/>
<feature type="compositionally biased region" description="Basic residues" evidence="1">
    <location>
        <begin position="99"/>
        <end position="124"/>
    </location>
</feature>
<feature type="compositionally biased region" description="Low complexity" evidence="1">
    <location>
        <begin position="233"/>
        <end position="247"/>
    </location>
</feature>
<sequence>MQTPFSLRLYIALSSPSVRVLVISPASILSSRRGKNGRPELPRRDRRERNLHPRLRVADSDVPAHREEQEHGGLQVAAVRHHPAQHQPLDLLRPPQARRPPRRHRQRRRRRARGRLRRALPRLRAKGDQGEDGQGGGGRERRLPCRGRRGGAAGAARRRPPVRGGPAVRRAHGRDVRGTARRDADGGEDPERGVHALLPLLLPLPQRRRLEHLLPARQGLLHRGPQRHRPRPGHGAAAAVPGVPEGAGEQGRRRGGGRCCVGGRRRRRGGGGRADAPDGAAGGDGAARPPAPAQGAEPAQAAAGRAAVVAAPRVREHHQVPVRHPRRAALRPVPARPVPARQEGRRRRGGQRLTDMMH</sequence>
<accession>A0A804LK13</accession>
<proteinExistence type="predicted"/>
<dbReference type="EnsemblPlants" id="Zm00001eb016370_T001">
    <property type="protein sequence ID" value="Zm00001eb016370_P001"/>
    <property type="gene ID" value="Zm00001eb016370"/>
</dbReference>
<reference evidence="2" key="2">
    <citation type="submission" date="2019-07" db="EMBL/GenBank/DDBJ databases">
        <authorList>
            <person name="Seetharam A."/>
            <person name="Woodhouse M."/>
            <person name="Cannon E."/>
        </authorList>
    </citation>
    <scope>NUCLEOTIDE SEQUENCE [LARGE SCALE GENOMIC DNA]</scope>
    <source>
        <strain evidence="2">cv. B73</strain>
    </source>
</reference>
<protein>
    <submittedName>
        <fullName evidence="2">Uncharacterized protein</fullName>
    </submittedName>
</protein>
<keyword evidence="3" id="KW-1185">Reference proteome</keyword>
<feature type="compositionally biased region" description="Low complexity" evidence="1">
    <location>
        <begin position="330"/>
        <end position="341"/>
    </location>
</feature>
<feature type="region of interest" description="Disordered" evidence="1">
    <location>
        <begin position="222"/>
        <end position="358"/>
    </location>
</feature>
<evidence type="ECO:0000256" key="1">
    <source>
        <dbReference type="SAM" id="MobiDB-lite"/>
    </source>
</evidence>
<evidence type="ECO:0000313" key="3">
    <source>
        <dbReference type="Proteomes" id="UP000007305"/>
    </source>
</evidence>
<name>A0A804LK13_MAIZE</name>
<organism evidence="2 3">
    <name type="scientific">Zea mays</name>
    <name type="common">Maize</name>
    <dbReference type="NCBI Taxonomy" id="4577"/>
    <lineage>
        <taxon>Eukaryota</taxon>
        <taxon>Viridiplantae</taxon>
        <taxon>Streptophyta</taxon>
        <taxon>Embryophyta</taxon>
        <taxon>Tracheophyta</taxon>
        <taxon>Spermatophyta</taxon>
        <taxon>Magnoliopsida</taxon>
        <taxon>Liliopsida</taxon>
        <taxon>Poales</taxon>
        <taxon>Poaceae</taxon>
        <taxon>PACMAD clade</taxon>
        <taxon>Panicoideae</taxon>
        <taxon>Andropogonodae</taxon>
        <taxon>Andropogoneae</taxon>
        <taxon>Tripsacinae</taxon>
        <taxon>Zea</taxon>
    </lineage>
</organism>
<reference evidence="2" key="3">
    <citation type="submission" date="2021-05" db="UniProtKB">
        <authorList>
            <consortium name="EnsemblPlants"/>
        </authorList>
    </citation>
    <scope>IDENTIFICATION</scope>
    <source>
        <strain evidence="2">cv. B73</strain>
    </source>
</reference>
<feature type="compositionally biased region" description="Basic and acidic residues" evidence="1">
    <location>
        <begin position="37"/>
        <end position="71"/>
    </location>
</feature>
<reference evidence="3" key="1">
    <citation type="submission" date="2015-12" db="EMBL/GenBank/DDBJ databases">
        <title>Update maize B73 reference genome by single molecule sequencing technologies.</title>
        <authorList>
            <consortium name="Maize Genome Sequencing Project"/>
            <person name="Ware D."/>
        </authorList>
    </citation>
    <scope>NUCLEOTIDE SEQUENCE [LARGE SCALE GENOMIC DNA]</scope>
    <source>
        <strain evidence="3">cv. B73</strain>
    </source>
</reference>
<dbReference type="Gramene" id="Zm00001eb016370_T001">
    <property type="protein sequence ID" value="Zm00001eb016370_P001"/>
    <property type="gene ID" value="Zm00001eb016370"/>
</dbReference>